<name>A0A8S5P064_9CAUD</name>
<reference evidence="1" key="1">
    <citation type="journal article" date="2021" name="Proc. Natl. Acad. Sci. U.S.A.">
        <title>A Catalog of Tens of Thousands of Viruses from Human Metagenomes Reveals Hidden Associations with Chronic Diseases.</title>
        <authorList>
            <person name="Tisza M.J."/>
            <person name="Buck C.B."/>
        </authorList>
    </citation>
    <scope>NUCLEOTIDE SEQUENCE</scope>
    <source>
        <strain evidence="1">CtLnO19</strain>
    </source>
</reference>
<accession>A0A8S5P064</accession>
<proteinExistence type="predicted"/>
<evidence type="ECO:0000313" key="1">
    <source>
        <dbReference type="EMBL" id="DAE00354.1"/>
    </source>
</evidence>
<organism evidence="1">
    <name type="scientific">Myoviridae sp. ctLnO19</name>
    <dbReference type="NCBI Taxonomy" id="2825085"/>
    <lineage>
        <taxon>Viruses</taxon>
        <taxon>Duplodnaviria</taxon>
        <taxon>Heunggongvirae</taxon>
        <taxon>Uroviricota</taxon>
        <taxon>Caudoviricetes</taxon>
    </lineage>
</organism>
<sequence length="649" mass="74411">MMYGNIKIDSALSQTENLYKLLEDINMPEQVKTDTESFSVLEADKTFTIRGEEEHFNSEVQLHFKPNSPSHYKEKKAYASAYYNRLPVGFRGDENYTYTYTNQYGSLTGEDSDVEKIARLVNESTNTFSHDEKFKFMVEILEDDTKVKVKAHLASPCYFGSKIYNLVMPKVLYDPTLDFSMTNDVVNNSYYRFSNPTKYQQNQQLKENDSVANYHLIQEEITLPNGEQVKVITNTDSPTEIKTVEALITDIKNNWYNYLYAKQNKILSAKNRTKIGKLLRDRETTYTVESRAHGANLPLRGGVNPRDQIDGFVSDYITVTIRNPSLATPFIIKFPRFHLTNLYWEYIKTLGLEPYVKDGKSGFLVRLPYFLATDALAADPSNAKKYEFVFFLYKDSINPNNQNLFAIGLNGLPDDTGNNNIAESIILAGENHFLYPTNSRVKELISIVPYWTAPGNFPHGEDKIDRDQHFTNRYIGAEYSSLYYSGNLSIATRNYIGPIDIRGLSIEDTADARDKFIEAIRRKDSLPNTKEIHFWPRSVEVVNGDYVTNVKISYPSDEVDAANNPLFYHFRTVNYTRRQPGYSGRVIRVRKDHVDEDIRDKLAREGIDVRELDEVPTVPNVPGNYPITINAKTDSLLYRGTNTLYVNVA</sequence>
<protein>
    <submittedName>
        <fullName evidence="1">Uncharacterized protein</fullName>
    </submittedName>
</protein>
<dbReference type="EMBL" id="BK015301">
    <property type="protein sequence ID" value="DAE00354.1"/>
    <property type="molecule type" value="Genomic_DNA"/>
</dbReference>